<reference evidence="15" key="1">
    <citation type="submission" date="2020-06" db="EMBL/GenBank/DDBJ databases">
        <title>A chromosome-scale genome assembly of Talaromyces rugulosus W13939.</title>
        <authorList>
            <person name="Wang B."/>
            <person name="Guo L."/>
            <person name="Ye K."/>
            <person name="Wang L."/>
        </authorList>
    </citation>
    <scope>NUCLEOTIDE SEQUENCE [LARGE SCALE GENOMIC DNA]</scope>
    <source>
        <strain evidence="15">W13939</strain>
    </source>
</reference>
<protein>
    <submittedName>
        <fullName evidence="14">Uncharacterized protein</fullName>
    </submittedName>
</protein>
<dbReference type="InterPro" id="IPR021752">
    <property type="entry name" value="TF_Rrn7_Zf"/>
</dbReference>
<dbReference type="InterPro" id="IPR033599">
    <property type="entry name" value="TAF1B/Rrn7"/>
</dbReference>
<dbReference type="GeneID" id="55988057"/>
<evidence type="ECO:0000256" key="4">
    <source>
        <dbReference type="ARBA" id="ARBA00022771"/>
    </source>
</evidence>
<sequence length="565" mass="64752">MEYVKRGPCGQDGCRERRYYLQDGVWFCRRGHQQEGRQVEEDPDDFGRRGTIHRVKRVAEEKIQKTYSGRRGYRLFIQAYQLILWKQCHVLVHEKGFPADLEKVVKDLWALRLQSLVDKFDESLDAADSNGSAEIFSSQASAIDAVEDKSPSSSTARKVTDNPLLEESLGLCYLGTLLLRLPVSIGDIYRFAMREELPFVQAIRLVPLEIRDRLTQVYTRALSVQTALSGERLHETVYQLGMMYSREYNITFPPLNVPLMLFQFVRQLALPLEVYSSVRKLQQILDFSFQFPLDKKTSTRALSFPEAQLLALIVVATKLIFPFSKTKGFPISATEPAAQVLDWNVWNAAQKHFEKKSKEKGRLAKGQEVTVNDGHVFHLTGQQMDDYLDWYENTWIDKNRAANPLAPMFPISRMESSSHPAETKPSTKEKEDIEEKIRTVTGGITPAETVPPKHSEGSEGKQNGNSDDEEEEENDDTTPRPGYSYRVYKQESDMPKTARKFYETAANLSGLSLKTLMAAVNRSELKLEKWQEDTRRAEYHGERNVEYTAFRDIEEGDEWGTDSEE</sequence>
<dbReference type="Pfam" id="PF20645">
    <property type="entry name" value="Rrn7_cyclin_C"/>
    <property type="match status" value="1"/>
</dbReference>
<dbReference type="Pfam" id="PF20644">
    <property type="entry name" value="Rrn7_cyclin_N"/>
    <property type="match status" value="1"/>
</dbReference>
<dbReference type="Pfam" id="PF11781">
    <property type="entry name" value="Zn_ribbon_RRN7"/>
    <property type="match status" value="1"/>
</dbReference>
<organism evidence="14 15">
    <name type="scientific">Talaromyces rugulosus</name>
    <name type="common">Penicillium rugulosum</name>
    <dbReference type="NCBI Taxonomy" id="121627"/>
    <lineage>
        <taxon>Eukaryota</taxon>
        <taxon>Fungi</taxon>
        <taxon>Dikarya</taxon>
        <taxon>Ascomycota</taxon>
        <taxon>Pezizomycotina</taxon>
        <taxon>Eurotiomycetes</taxon>
        <taxon>Eurotiomycetidae</taxon>
        <taxon>Eurotiales</taxon>
        <taxon>Trichocomaceae</taxon>
        <taxon>Talaromyces</taxon>
        <taxon>Talaromyces sect. Islandici</taxon>
    </lineage>
</organism>
<dbReference type="KEGG" id="trg:TRUGW13939_00544"/>
<dbReference type="OrthoDB" id="428577at2759"/>
<feature type="domain" description="Rrn7/TAF1B C-terminal cyclin" evidence="13">
    <location>
        <begin position="228"/>
        <end position="395"/>
    </location>
</feature>
<evidence type="ECO:0000256" key="6">
    <source>
        <dbReference type="ARBA" id="ARBA00023015"/>
    </source>
</evidence>
<dbReference type="InterPro" id="IPR048540">
    <property type="entry name" value="Rrn7_cyclin_N"/>
</dbReference>
<keyword evidence="4" id="KW-0863">Zinc-finger</keyword>
<evidence type="ECO:0000313" key="15">
    <source>
        <dbReference type="Proteomes" id="UP000509510"/>
    </source>
</evidence>
<accession>A0A7H8QJ16</accession>
<feature type="domain" description="RRN7-type" evidence="11">
    <location>
        <begin position="5"/>
        <end position="36"/>
    </location>
</feature>
<feature type="region of interest" description="Disordered" evidence="10">
    <location>
        <begin position="410"/>
        <end position="491"/>
    </location>
</feature>
<evidence type="ECO:0000259" key="11">
    <source>
        <dbReference type="Pfam" id="PF11781"/>
    </source>
</evidence>
<comment type="subcellular location">
    <subcellularLocation>
        <location evidence="1">Nucleus</location>
        <location evidence="1">Nucleolus</location>
    </subcellularLocation>
</comment>
<keyword evidence="15" id="KW-1185">Reference proteome</keyword>
<feature type="domain" description="Rrn7/TAF1B N-terminal cyclin" evidence="12">
    <location>
        <begin position="80"/>
        <end position="207"/>
    </location>
</feature>
<evidence type="ECO:0000256" key="7">
    <source>
        <dbReference type="ARBA" id="ARBA00023125"/>
    </source>
</evidence>
<keyword evidence="8" id="KW-0804">Transcription</keyword>
<evidence type="ECO:0000256" key="10">
    <source>
        <dbReference type="SAM" id="MobiDB-lite"/>
    </source>
</evidence>
<dbReference type="AlphaFoldDB" id="A0A7H8QJ16"/>
<feature type="compositionally biased region" description="Acidic residues" evidence="10">
    <location>
        <begin position="466"/>
        <end position="476"/>
    </location>
</feature>
<evidence type="ECO:0000259" key="13">
    <source>
        <dbReference type="Pfam" id="PF20645"/>
    </source>
</evidence>
<evidence type="ECO:0000313" key="14">
    <source>
        <dbReference type="EMBL" id="QKX53465.1"/>
    </source>
</evidence>
<name>A0A7H8QJ16_TALRU</name>
<keyword evidence="3" id="KW-0479">Metal-binding</keyword>
<comment type="similarity">
    <text evidence="2">Belongs to the RRN7/TAF1B family.</text>
</comment>
<evidence type="ECO:0000256" key="8">
    <source>
        <dbReference type="ARBA" id="ARBA00023163"/>
    </source>
</evidence>
<dbReference type="PANTHER" id="PTHR31576">
    <property type="entry name" value="TATA BOX-BINDING PROTEIN-ASSOCIATED FACTOR RNA POLYMERASE I SUBUNIT B"/>
    <property type="match status" value="1"/>
</dbReference>
<evidence type="ECO:0000259" key="12">
    <source>
        <dbReference type="Pfam" id="PF20644"/>
    </source>
</evidence>
<dbReference type="EMBL" id="CP055898">
    <property type="protein sequence ID" value="QKX53465.1"/>
    <property type="molecule type" value="Genomic_DNA"/>
</dbReference>
<keyword evidence="6" id="KW-0805">Transcription regulation</keyword>
<dbReference type="Proteomes" id="UP000509510">
    <property type="component" value="Chromosome I"/>
</dbReference>
<dbReference type="GO" id="GO:0008270">
    <property type="term" value="F:zinc ion binding"/>
    <property type="evidence" value="ECO:0007669"/>
    <property type="project" value="UniProtKB-KW"/>
</dbReference>
<evidence type="ECO:0000256" key="1">
    <source>
        <dbReference type="ARBA" id="ARBA00004604"/>
    </source>
</evidence>
<feature type="compositionally biased region" description="Basic and acidic residues" evidence="10">
    <location>
        <begin position="421"/>
        <end position="438"/>
    </location>
</feature>
<evidence type="ECO:0000256" key="9">
    <source>
        <dbReference type="ARBA" id="ARBA00023242"/>
    </source>
</evidence>
<gene>
    <name evidence="14" type="ORF">TRUGW13939_00544</name>
</gene>
<dbReference type="RefSeq" id="XP_035339644.1">
    <property type="nucleotide sequence ID" value="XM_035483751.1"/>
</dbReference>
<dbReference type="GO" id="GO:0042790">
    <property type="term" value="P:nucleolar large rRNA transcription by RNA polymerase I"/>
    <property type="evidence" value="ECO:0007669"/>
    <property type="project" value="TreeGrafter"/>
</dbReference>
<evidence type="ECO:0000256" key="5">
    <source>
        <dbReference type="ARBA" id="ARBA00022833"/>
    </source>
</evidence>
<keyword evidence="7" id="KW-0238">DNA-binding</keyword>
<evidence type="ECO:0000256" key="2">
    <source>
        <dbReference type="ARBA" id="ARBA00006899"/>
    </source>
</evidence>
<evidence type="ECO:0000256" key="3">
    <source>
        <dbReference type="ARBA" id="ARBA00022723"/>
    </source>
</evidence>
<keyword evidence="9" id="KW-0539">Nucleus</keyword>
<proteinExistence type="inferred from homology"/>
<dbReference type="GO" id="GO:0001164">
    <property type="term" value="F:RNA polymerase I core promoter sequence-specific DNA binding"/>
    <property type="evidence" value="ECO:0007669"/>
    <property type="project" value="InterPro"/>
</dbReference>
<keyword evidence="5" id="KW-0862">Zinc</keyword>
<dbReference type="GO" id="GO:0070860">
    <property type="term" value="C:RNA polymerase I core factor complex"/>
    <property type="evidence" value="ECO:0007669"/>
    <property type="project" value="InterPro"/>
</dbReference>
<dbReference type="PANTHER" id="PTHR31576:SF2">
    <property type="entry name" value="TATA BOX-BINDING PROTEIN-ASSOCIATED FACTOR RNA POLYMERASE I SUBUNIT B"/>
    <property type="match status" value="1"/>
</dbReference>
<dbReference type="InterPro" id="IPR048538">
    <property type="entry name" value="Rrn7_cyclin_C"/>
</dbReference>